<dbReference type="InterPro" id="IPR008920">
    <property type="entry name" value="TF_FadR/GntR_C"/>
</dbReference>
<accession>A0A0F9CAQ0</accession>
<proteinExistence type="predicted"/>
<dbReference type="AlphaFoldDB" id="A0A0F9CAQ0"/>
<dbReference type="InterPro" id="IPR011711">
    <property type="entry name" value="GntR_C"/>
</dbReference>
<dbReference type="SUPFAM" id="SSF46785">
    <property type="entry name" value="Winged helix' DNA-binding domain"/>
    <property type="match status" value="1"/>
</dbReference>
<keyword evidence="2" id="KW-0238">DNA-binding</keyword>
<dbReference type="SMART" id="SM00345">
    <property type="entry name" value="HTH_GNTR"/>
    <property type="match status" value="1"/>
</dbReference>
<dbReference type="PROSITE" id="PS50949">
    <property type="entry name" value="HTH_GNTR"/>
    <property type="match status" value="1"/>
</dbReference>
<evidence type="ECO:0000313" key="5">
    <source>
        <dbReference type="EMBL" id="KKL23452.1"/>
    </source>
</evidence>
<dbReference type="GO" id="GO:0003677">
    <property type="term" value="F:DNA binding"/>
    <property type="evidence" value="ECO:0007669"/>
    <property type="project" value="UniProtKB-KW"/>
</dbReference>
<evidence type="ECO:0000256" key="2">
    <source>
        <dbReference type="ARBA" id="ARBA00023125"/>
    </source>
</evidence>
<dbReference type="InterPro" id="IPR036390">
    <property type="entry name" value="WH_DNA-bd_sf"/>
</dbReference>
<dbReference type="GO" id="GO:0003700">
    <property type="term" value="F:DNA-binding transcription factor activity"/>
    <property type="evidence" value="ECO:0007669"/>
    <property type="project" value="InterPro"/>
</dbReference>
<dbReference type="EMBL" id="LAZR01036969">
    <property type="protein sequence ID" value="KKL23452.1"/>
    <property type="molecule type" value="Genomic_DNA"/>
</dbReference>
<evidence type="ECO:0000256" key="3">
    <source>
        <dbReference type="ARBA" id="ARBA00023163"/>
    </source>
</evidence>
<dbReference type="Pfam" id="PF07729">
    <property type="entry name" value="FCD"/>
    <property type="match status" value="1"/>
</dbReference>
<dbReference type="PANTHER" id="PTHR43537:SF24">
    <property type="entry name" value="GLUCONATE OPERON TRANSCRIPTIONAL REPRESSOR"/>
    <property type="match status" value="1"/>
</dbReference>
<dbReference type="PANTHER" id="PTHR43537">
    <property type="entry name" value="TRANSCRIPTIONAL REGULATOR, GNTR FAMILY"/>
    <property type="match status" value="1"/>
</dbReference>
<keyword evidence="1" id="KW-0805">Transcription regulation</keyword>
<dbReference type="SUPFAM" id="SSF48008">
    <property type="entry name" value="GntR ligand-binding domain-like"/>
    <property type="match status" value="1"/>
</dbReference>
<protein>
    <recommendedName>
        <fullName evidence="4">HTH gntR-type domain-containing protein</fullName>
    </recommendedName>
</protein>
<dbReference type="Gene3D" id="1.10.10.10">
    <property type="entry name" value="Winged helix-like DNA-binding domain superfamily/Winged helix DNA-binding domain"/>
    <property type="match status" value="1"/>
</dbReference>
<comment type="caution">
    <text evidence="5">The sequence shown here is derived from an EMBL/GenBank/DDBJ whole genome shotgun (WGS) entry which is preliminary data.</text>
</comment>
<dbReference type="InterPro" id="IPR000524">
    <property type="entry name" value="Tscrpt_reg_HTH_GntR"/>
</dbReference>
<evidence type="ECO:0000256" key="1">
    <source>
        <dbReference type="ARBA" id="ARBA00023015"/>
    </source>
</evidence>
<organism evidence="5">
    <name type="scientific">marine sediment metagenome</name>
    <dbReference type="NCBI Taxonomy" id="412755"/>
    <lineage>
        <taxon>unclassified sequences</taxon>
        <taxon>metagenomes</taxon>
        <taxon>ecological metagenomes</taxon>
    </lineage>
</organism>
<dbReference type="SMART" id="SM00895">
    <property type="entry name" value="FCD"/>
    <property type="match status" value="1"/>
</dbReference>
<dbReference type="InterPro" id="IPR036388">
    <property type="entry name" value="WH-like_DNA-bd_sf"/>
</dbReference>
<name>A0A0F9CAQ0_9ZZZZ</name>
<evidence type="ECO:0000259" key="4">
    <source>
        <dbReference type="PROSITE" id="PS50949"/>
    </source>
</evidence>
<dbReference type="Gene3D" id="1.20.120.530">
    <property type="entry name" value="GntR ligand-binding domain-like"/>
    <property type="match status" value="1"/>
</dbReference>
<dbReference type="CDD" id="cd07377">
    <property type="entry name" value="WHTH_GntR"/>
    <property type="match status" value="1"/>
</dbReference>
<reference evidence="5" key="1">
    <citation type="journal article" date="2015" name="Nature">
        <title>Complex archaea that bridge the gap between prokaryotes and eukaryotes.</title>
        <authorList>
            <person name="Spang A."/>
            <person name="Saw J.H."/>
            <person name="Jorgensen S.L."/>
            <person name="Zaremba-Niedzwiedzka K."/>
            <person name="Martijn J."/>
            <person name="Lind A.E."/>
            <person name="van Eijk R."/>
            <person name="Schleper C."/>
            <person name="Guy L."/>
            <person name="Ettema T.J."/>
        </authorList>
    </citation>
    <scope>NUCLEOTIDE SEQUENCE</scope>
</reference>
<dbReference type="Pfam" id="PF00392">
    <property type="entry name" value="GntR"/>
    <property type="match status" value="1"/>
</dbReference>
<gene>
    <name evidence="5" type="ORF">LCGC14_2425250</name>
</gene>
<sequence length="222" mass="25748">MLKGGLTDQLYEILRERIVNLEMKLGEKVDTQEIANEFNTSQTPVRDVLNRLAHEGLVNVVPRIGYYIIEPSPEDLAEIYELRKMFECYALRLSVQSVDVNKLSCLKQKMKEIQKEKNLKKKISAYRKVDGELHLSIGKSANNERFQDLFSQIYNLVRVSQSIGLNWDEGLKEHISLIDAMLEKNKDKALKTLETHLENAKKRGMRALRMKLYSLKESLVHE</sequence>
<keyword evidence="3" id="KW-0804">Transcription</keyword>
<feature type="domain" description="HTH gntR-type" evidence="4">
    <location>
        <begin position="4"/>
        <end position="71"/>
    </location>
</feature>